<name>A0A2B7X2V3_9EURO</name>
<dbReference type="Proteomes" id="UP000224080">
    <property type="component" value="Unassembled WGS sequence"/>
</dbReference>
<dbReference type="OrthoDB" id="152248at2759"/>
<protein>
    <recommendedName>
        <fullName evidence="5">Secreted protein</fullName>
    </recommendedName>
</protein>
<feature type="chain" id="PRO_5012021698" description="Secreted protein" evidence="2">
    <location>
        <begin position="17"/>
        <end position="232"/>
    </location>
</feature>
<accession>A0A2B7X2V3</accession>
<organism evidence="3 4">
    <name type="scientific">Blastomyces parvus</name>
    <dbReference type="NCBI Taxonomy" id="2060905"/>
    <lineage>
        <taxon>Eukaryota</taxon>
        <taxon>Fungi</taxon>
        <taxon>Dikarya</taxon>
        <taxon>Ascomycota</taxon>
        <taxon>Pezizomycotina</taxon>
        <taxon>Eurotiomycetes</taxon>
        <taxon>Eurotiomycetidae</taxon>
        <taxon>Onygenales</taxon>
        <taxon>Ajellomycetaceae</taxon>
        <taxon>Blastomyces</taxon>
    </lineage>
</organism>
<keyword evidence="2" id="KW-0732">Signal</keyword>
<dbReference type="InterPro" id="IPR025649">
    <property type="entry name" value="DUF4360"/>
</dbReference>
<dbReference type="Pfam" id="PF14273">
    <property type="entry name" value="DUF4360"/>
    <property type="match status" value="1"/>
</dbReference>
<keyword evidence="4" id="KW-1185">Reference proteome</keyword>
<dbReference type="EMBL" id="PDNC01000052">
    <property type="protein sequence ID" value="PGH03111.1"/>
    <property type="molecule type" value="Genomic_DNA"/>
</dbReference>
<dbReference type="STRING" id="2060905.A0A2B7X2V3"/>
<feature type="signal peptide" evidence="2">
    <location>
        <begin position="1"/>
        <end position="16"/>
    </location>
</feature>
<dbReference type="PANTHER" id="PTHR38847:SF1">
    <property type="entry name" value="PSEUDOURIDINE SYNTHASE RSUA_RLUA-LIKE DOMAIN-CONTAINING PROTEIN"/>
    <property type="match status" value="1"/>
</dbReference>
<evidence type="ECO:0008006" key="5">
    <source>
        <dbReference type="Google" id="ProtNLM"/>
    </source>
</evidence>
<evidence type="ECO:0000313" key="4">
    <source>
        <dbReference type="Proteomes" id="UP000224080"/>
    </source>
</evidence>
<proteinExistence type="predicted"/>
<sequence>MMKAIIILSLVAQVFAAAVGRDREPDSGDDTSTRPFPLPPLPPATGESPDPDKVYIVGFTHGGTGCPSDSVSHILSDDRSVMTLIFDKYVAAIGPDLPIIDSRKNCQLNINLRYPGGFQYSIFSADYRGYARLDKGVKGVQKSTYYFSGETKQASTMTEWNGPMDKDYLLHDETDHTTIVWSPCGANGALNINSQIRLTSSDRNARGVLTTDSIDASFRQIVHVRWQRCKQE</sequence>
<feature type="region of interest" description="Disordered" evidence="1">
    <location>
        <begin position="22"/>
        <end position="50"/>
    </location>
</feature>
<evidence type="ECO:0000256" key="1">
    <source>
        <dbReference type="SAM" id="MobiDB-lite"/>
    </source>
</evidence>
<comment type="caution">
    <text evidence="3">The sequence shown here is derived from an EMBL/GenBank/DDBJ whole genome shotgun (WGS) entry which is preliminary data.</text>
</comment>
<evidence type="ECO:0000313" key="3">
    <source>
        <dbReference type="EMBL" id="PGH03111.1"/>
    </source>
</evidence>
<dbReference type="PANTHER" id="PTHR38847">
    <property type="match status" value="1"/>
</dbReference>
<dbReference type="AlphaFoldDB" id="A0A2B7X2V3"/>
<gene>
    <name evidence="3" type="ORF">GX51_04298</name>
</gene>
<evidence type="ECO:0000256" key="2">
    <source>
        <dbReference type="SAM" id="SignalP"/>
    </source>
</evidence>
<reference evidence="3 4" key="1">
    <citation type="submission" date="2017-10" db="EMBL/GenBank/DDBJ databases">
        <title>Comparative genomics in systemic dimorphic fungi from Ajellomycetaceae.</title>
        <authorList>
            <person name="Munoz J.F."/>
            <person name="Mcewen J.G."/>
            <person name="Clay O.K."/>
            <person name="Cuomo C.A."/>
        </authorList>
    </citation>
    <scope>NUCLEOTIDE SEQUENCE [LARGE SCALE GENOMIC DNA]</scope>
    <source>
        <strain evidence="3 4">UAMH130</strain>
    </source>
</reference>